<organism evidence="5 6">
    <name type="scientific">Actomonas aquatica</name>
    <dbReference type="NCBI Taxonomy" id="2866162"/>
    <lineage>
        <taxon>Bacteria</taxon>
        <taxon>Pseudomonadati</taxon>
        <taxon>Verrucomicrobiota</taxon>
        <taxon>Opitutia</taxon>
        <taxon>Opitutales</taxon>
        <taxon>Opitutaceae</taxon>
        <taxon>Actomonas</taxon>
    </lineage>
</organism>
<dbReference type="PANTHER" id="PTHR20842">
    <property type="entry name" value="PROTEASE S51 ALPHA-ASPARTYL DIPEPTIDASE"/>
    <property type="match status" value="1"/>
</dbReference>
<keyword evidence="6" id="KW-1185">Reference proteome</keyword>
<dbReference type="EMBL" id="CP139781">
    <property type="protein sequence ID" value="WRQ89575.1"/>
    <property type="molecule type" value="Genomic_DNA"/>
</dbReference>
<dbReference type="RefSeq" id="WP_324726150.1">
    <property type="nucleotide sequence ID" value="NZ_CP139781.1"/>
</dbReference>
<evidence type="ECO:0000313" key="6">
    <source>
        <dbReference type="Proteomes" id="UP000738431"/>
    </source>
</evidence>
<gene>
    <name evidence="5" type="ORF">K1X11_009155</name>
</gene>
<proteinExistence type="inferred from homology"/>
<keyword evidence="2" id="KW-0645">Protease</keyword>
<evidence type="ECO:0000256" key="3">
    <source>
        <dbReference type="ARBA" id="ARBA00022801"/>
    </source>
</evidence>
<comment type="similarity">
    <text evidence="1">Belongs to the peptidase S51 family.</text>
</comment>
<dbReference type="Pfam" id="PF03575">
    <property type="entry name" value="Peptidase_S51"/>
    <property type="match status" value="1"/>
</dbReference>
<evidence type="ECO:0000256" key="2">
    <source>
        <dbReference type="ARBA" id="ARBA00022670"/>
    </source>
</evidence>
<evidence type="ECO:0000313" key="5">
    <source>
        <dbReference type="EMBL" id="WRQ89575.1"/>
    </source>
</evidence>
<keyword evidence="4" id="KW-0720">Serine protease</keyword>
<keyword evidence="3" id="KW-0378">Hydrolase</keyword>
<dbReference type="SUPFAM" id="SSF52317">
    <property type="entry name" value="Class I glutamine amidotransferase-like"/>
    <property type="match status" value="1"/>
</dbReference>
<dbReference type="PANTHER" id="PTHR20842:SF0">
    <property type="entry name" value="ALPHA-ASPARTYL DIPEPTIDASE"/>
    <property type="match status" value="1"/>
</dbReference>
<evidence type="ECO:0000256" key="1">
    <source>
        <dbReference type="ARBA" id="ARBA00006534"/>
    </source>
</evidence>
<accession>A0ABZ1CD35</accession>
<dbReference type="Proteomes" id="UP000738431">
    <property type="component" value="Chromosome"/>
</dbReference>
<dbReference type="InterPro" id="IPR005320">
    <property type="entry name" value="Peptidase_S51"/>
</dbReference>
<sequence>MSANTPNAAMSVLAIGGSMMEGDRFAPITVPTMREHYAGRRSIALVLHATHPDERDAMERCLQAAFRALGDHDAVSLHHFAVGEAARRLAAVDAVFVGGGETFWLLRVLHETGQLDLLRERVAAGLVYGGSSAGANVTGEVIGATNDFPVTDVPSRRALGVLPFVLNPHHPRPEDETAYAERAVKIARYLQFNPTERLLALGDRAMVRLHGGQLTVKVGPAWVCDAVGRRAYAPGEVIAR</sequence>
<protein>
    <submittedName>
        <fullName evidence="5">Type 1 glutamine amidotransferase-like domain-containing protein</fullName>
    </submittedName>
</protein>
<name>A0ABZ1CD35_9BACT</name>
<reference evidence="5 6" key="1">
    <citation type="submission" date="2023-12" db="EMBL/GenBank/DDBJ databases">
        <title>Description of an unclassified Opitutus bacterium of Verrucomicrobiota.</title>
        <authorList>
            <person name="Zhang D.-F."/>
        </authorList>
    </citation>
    <scope>NUCLEOTIDE SEQUENCE [LARGE SCALE GENOMIC DNA]</scope>
    <source>
        <strain evidence="5 6">WL0086</strain>
    </source>
</reference>
<evidence type="ECO:0000256" key="4">
    <source>
        <dbReference type="ARBA" id="ARBA00022825"/>
    </source>
</evidence>
<dbReference type="InterPro" id="IPR029062">
    <property type="entry name" value="Class_I_gatase-like"/>
</dbReference>
<dbReference type="Gene3D" id="3.40.50.880">
    <property type="match status" value="1"/>
</dbReference>